<sequence>MRVYGSIVATGLNHGGKSNGLMAPNAQSQSKLIRDLYRRHEVGIERLAYVKTHGTGAHLGDPIEMR</sequence>
<evidence type="ECO:0000313" key="5">
    <source>
        <dbReference type="Proteomes" id="UP000291793"/>
    </source>
</evidence>
<dbReference type="PANTHER" id="PTHR43775">
    <property type="entry name" value="FATTY ACID SYNTHASE"/>
    <property type="match status" value="1"/>
</dbReference>
<evidence type="ECO:0000259" key="3">
    <source>
        <dbReference type="Pfam" id="PF02801"/>
    </source>
</evidence>
<gene>
    <name evidence="4" type="ORF">E0L21_10710</name>
</gene>
<keyword evidence="1" id="KW-0596">Phosphopantetheine</keyword>
<dbReference type="Pfam" id="PF02801">
    <property type="entry name" value="Ketoacyl-synt_C"/>
    <property type="match status" value="1"/>
</dbReference>
<dbReference type="OrthoDB" id="6437095at2"/>
<accession>A0A4V2LZS3</accession>
<dbReference type="Gene3D" id="3.40.47.10">
    <property type="match status" value="1"/>
</dbReference>
<keyword evidence="5" id="KW-1185">Reference proteome</keyword>
<evidence type="ECO:0000256" key="1">
    <source>
        <dbReference type="ARBA" id="ARBA00022450"/>
    </source>
</evidence>
<feature type="domain" description="Beta-ketoacyl synthase C-terminal" evidence="3">
    <location>
        <begin position="4"/>
        <end position="66"/>
    </location>
</feature>
<dbReference type="Proteomes" id="UP000291793">
    <property type="component" value="Unassembled WGS sequence"/>
</dbReference>
<reference evidence="4 5" key="1">
    <citation type="submission" date="2019-02" db="EMBL/GenBank/DDBJ databases">
        <title>The draft genome of Kosakonia quasisacchari strain WCHKQ120001.</title>
        <authorList>
            <person name="Wang C."/>
            <person name="Feng Y."/>
            <person name="Zong Z."/>
        </authorList>
    </citation>
    <scope>NUCLEOTIDE SEQUENCE [LARGE SCALE GENOMIC DNA]</scope>
    <source>
        <strain evidence="4 5">WCHKQ120001</strain>
    </source>
</reference>
<dbReference type="GO" id="GO:0004312">
    <property type="term" value="F:fatty acid synthase activity"/>
    <property type="evidence" value="ECO:0007669"/>
    <property type="project" value="TreeGrafter"/>
</dbReference>
<protein>
    <recommendedName>
        <fullName evidence="3">Beta-ketoacyl synthase C-terminal domain-containing protein</fullName>
    </recommendedName>
</protein>
<dbReference type="GO" id="GO:0006633">
    <property type="term" value="P:fatty acid biosynthetic process"/>
    <property type="evidence" value="ECO:0007669"/>
    <property type="project" value="TreeGrafter"/>
</dbReference>
<dbReference type="InterPro" id="IPR050091">
    <property type="entry name" value="PKS_NRPS_Biosynth_Enz"/>
</dbReference>
<keyword evidence="2" id="KW-0597">Phosphoprotein</keyword>
<comment type="caution">
    <text evidence="4">The sequence shown here is derived from an EMBL/GenBank/DDBJ whole genome shotgun (WGS) entry which is preliminary data.</text>
</comment>
<name>A0A4V2LZS3_9ENTR</name>
<dbReference type="EMBL" id="SJOP01000008">
    <property type="protein sequence ID" value="TCC09276.1"/>
    <property type="molecule type" value="Genomic_DNA"/>
</dbReference>
<dbReference type="SUPFAM" id="SSF53901">
    <property type="entry name" value="Thiolase-like"/>
    <property type="match status" value="1"/>
</dbReference>
<organism evidence="4 5">
    <name type="scientific">Kosakonia quasisacchari</name>
    <dbReference type="NCBI Taxonomy" id="2529380"/>
    <lineage>
        <taxon>Bacteria</taxon>
        <taxon>Pseudomonadati</taxon>
        <taxon>Pseudomonadota</taxon>
        <taxon>Gammaproteobacteria</taxon>
        <taxon>Enterobacterales</taxon>
        <taxon>Enterobacteriaceae</taxon>
        <taxon>Kosakonia</taxon>
    </lineage>
</organism>
<dbReference type="PANTHER" id="PTHR43775:SF37">
    <property type="entry name" value="SI:DKEY-61P9.11"/>
    <property type="match status" value="1"/>
</dbReference>
<evidence type="ECO:0000313" key="4">
    <source>
        <dbReference type="EMBL" id="TCC09276.1"/>
    </source>
</evidence>
<proteinExistence type="predicted"/>
<evidence type="ECO:0000256" key="2">
    <source>
        <dbReference type="ARBA" id="ARBA00022553"/>
    </source>
</evidence>
<dbReference type="AlphaFoldDB" id="A0A4V2LZS3"/>
<dbReference type="InterPro" id="IPR014031">
    <property type="entry name" value="Ketoacyl_synth_C"/>
</dbReference>
<dbReference type="InterPro" id="IPR016039">
    <property type="entry name" value="Thiolase-like"/>
</dbReference>